<comment type="caution">
    <text evidence="2">The sequence shown here is derived from an EMBL/GenBank/DDBJ whole genome shotgun (WGS) entry which is preliminary data.</text>
</comment>
<evidence type="ECO:0000313" key="2">
    <source>
        <dbReference type="EMBL" id="KAK3348679.1"/>
    </source>
</evidence>
<dbReference type="AlphaFoldDB" id="A0AAJ0HD56"/>
<keyword evidence="1" id="KW-0812">Transmembrane</keyword>
<reference evidence="2" key="2">
    <citation type="submission" date="2023-06" db="EMBL/GenBank/DDBJ databases">
        <authorList>
            <consortium name="Lawrence Berkeley National Laboratory"/>
            <person name="Haridas S."/>
            <person name="Hensen N."/>
            <person name="Bonometti L."/>
            <person name="Westerberg I."/>
            <person name="Brannstrom I.O."/>
            <person name="Guillou S."/>
            <person name="Cros-Aarteil S."/>
            <person name="Calhoun S."/>
            <person name="Kuo A."/>
            <person name="Mondo S."/>
            <person name="Pangilinan J."/>
            <person name="Riley R."/>
            <person name="Labutti K."/>
            <person name="Andreopoulos B."/>
            <person name="Lipzen A."/>
            <person name="Chen C."/>
            <person name="Yanf M."/>
            <person name="Daum C."/>
            <person name="Ng V."/>
            <person name="Clum A."/>
            <person name="Steindorff A."/>
            <person name="Ohm R."/>
            <person name="Martin F."/>
            <person name="Silar P."/>
            <person name="Natvig D."/>
            <person name="Lalanne C."/>
            <person name="Gautier V."/>
            <person name="Ament-Velasquez S.L."/>
            <person name="Kruys A."/>
            <person name="Hutchinson M.I."/>
            <person name="Powell A.J."/>
            <person name="Barry K."/>
            <person name="Miller A.N."/>
            <person name="Grigoriev I.V."/>
            <person name="Debuchy R."/>
            <person name="Gladieux P."/>
            <person name="Thoren M.H."/>
            <person name="Johannesson H."/>
        </authorList>
    </citation>
    <scope>NUCLEOTIDE SEQUENCE</scope>
    <source>
        <strain evidence="2">CBS 955.72</strain>
    </source>
</reference>
<keyword evidence="1" id="KW-0472">Membrane</keyword>
<organism evidence="2 3">
    <name type="scientific">Lasiosphaeria hispida</name>
    <dbReference type="NCBI Taxonomy" id="260671"/>
    <lineage>
        <taxon>Eukaryota</taxon>
        <taxon>Fungi</taxon>
        <taxon>Dikarya</taxon>
        <taxon>Ascomycota</taxon>
        <taxon>Pezizomycotina</taxon>
        <taxon>Sordariomycetes</taxon>
        <taxon>Sordariomycetidae</taxon>
        <taxon>Sordariales</taxon>
        <taxon>Lasiosphaeriaceae</taxon>
        <taxon>Lasiosphaeria</taxon>
    </lineage>
</organism>
<sequence>MASAEEHYPLYPLGRSAAEVVESSGPHHSSDCQASTYFSLIGTDKQVTAQTNAALNSKHQKNWNKLSFWNPAWNAYVFLLMGVSFSAGHHAFYSSRRQAIR</sequence>
<feature type="transmembrane region" description="Helical" evidence="1">
    <location>
        <begin position="73"/>
        <end position="93"/>
    </location>
</feature>
<dbReference type="Proteomes" id="UP001275084">
    <property type="component" value="Unassembled WGS sequence"/>
</dbReference>
<name>A0AAJ0HD56_9PEZI</name>
<accession>A0AAJ0HD56</accession>
<reference evidence="2" key="1">
    <citation type="journal article" date="2023" name="Mol. Phylogenet. Evol.">
        <title>Genome-scale phylogeny and comparative genomics of the fungal order Sordariales.</title>
        <authorList>
            <person name="Hensen N."/>
            <person name="Bonometti L."/>
            <person name="Westerberg I."/>
            <person name="Brannstrom I.O."/>
            <person name="Guillou S."/>
            <person name="Cros-Aarteil S."/>
            <person name="Calhoun S."/>
            <person name="Haridas S."/>
            <person name="Kuo A."/>
            <person name="Mondo S."/>
            <person name="Pangilinan J."/>
            <person name="Riley R."/>
            <person name="LaButti K."/>
            <person name="Andreopoulos B."/>
            <person name="Lipzen A."/>
            <person name="Chen C."/>
            <person name="Yan M."/>
            <person name="Daum C."/>
            <person name="Ng V."/>
            <person name="Clum A."/>
            <person name="Steindorff A."/>
            <person name="Ohm R.A."/>
            <person name="Martin F."/>
            <person name="Silar P."/>
            <person name="Natvig D.O."/>
            <person name="Lalanne C."/>
            <person name="Gautier V."/>
            <person name="Ament-Velasquez S.L."/>
            <person name="Kruys A."/>
            <person name="Hutchinson M.I."/>
            <person name="Powell A.J."/>
            <person name="Barry K."/>
            <person name="Miller A.N."/>
            <person name="Grigoriev I.V."/>
            <person name="Debuchy R."/>
            <person name="Gladieux P."/>
            <person name="Hiltunen Thoren M."/>
            <person name="Johannesson H."/>
        </authorList>
    </citation>
    <scope>NUCLEOTIDE SEQUENCE</scope>
    <source>
        <strain evidence="2">CBS 955.72</strain>
    </source>
</reference>
<gene>
    <name evidence="2" type="ORF">B0T25DRAFT_519074</name>
</gene>
<proteinExistence type="predicted"/>
<evidence type="ECO:0000256" key="1">
    <source>
        <dbReference type="SAM" id="Phobius"/>
    </source>
</evidence>
<dbReference type="EMBL" id="JAUIQD010000005">
    <property type="protein sequence ID" value="KAK3348679.1"/>
    <property type="molecule type" value="Genomic_DNA"/>
</dbReference>
<keyword evidence="1" id="KW-1133">Transmembrane helix</keyword>
<keyword evidence="3" id="KW-1185">Reference proteome</keyword>
<protein>
    <submittedName>
        <fullName evidence="2">Uncharacterized protein</fullName>
    </submittedName>
</protein>
<evidence type="ECO:0000313" key="3">
    <source>
        <dbReference type="Proteomes" id="UP001275084"/>
    </source>
</evidence>